<evidence type="ECO:0000313" key="2">
    <source>
        <dbReference type="Proteomes" id="UP000018320"/>
    </source>
</evidence>
<dbReference type="EMBL" id="AHGT01000043">
    <property type="protein sequence ID" value="ESU36609.1"/>
    <property type="molecule type" value="Genomic_DNA"/>
</dbReference>
<sequence length="126" mass="13589">MAKFLGRFPCLLEGSVILSTLHGKACSSGVISWRGLVPRGSFATSSRNRGRFCCCAVSCCAYGSKVCRWSPTRGREGSEALLGPALGSGATDGGTKWLWKVLGRAERTPRMSIKRVQKVKTLFLCT</sequence>
<name>V6TCV9_GIAIN</name>
<dbReference type="VEuPathDB" id="GiardiaDB:DHA2_153402"/>
<dbReference type="AlphaFoldDB" id="V6TCV9"/>
<comment type="caution">
    <text evidence="1">The sequence shown here is derived from an EMBL/GenBank/DDBJ whole genome shotgun (WGS) entry which is preliminary data.</text>
</comment>
<reference evidence="2" key="1">
    <citation type="submission" date="2012-02" db="EMBL/GenBank/DDBJ databases">
        <title>Genome sequencing of Giardia lamblia Genotypes A2 and B isolates (DH and GS) and comparative analysis with the genomes of Genotypes A1 and E (WB and Pig).</title>
        <authorList>
            <person name="Adam R."/>
            <person name="Dahlstrom E."/>
            <person name="Martens C."/>
            <person name="Bruno D."/>
            <person name="Barbian K."/>
            <person name="Porcella S.F."/>
            <person name="Nash T."/>
        </authorList>
    </citation>
    <scope>NUCLEOTIDE SEQUENCE</scope>
    <source>
        <strain evidence="2">DH</strain>
    </source>
</reference>
<dbReference type="Proteomes" id="UP000018320">
    <property type="component" value="Unassembled WGS sequence"/>
</dbReference>
<accession>V6TCV9</accession>
<gene>
    <name evidence="1" type="ORF">DHA2_153402</name>
</gene>
<proteinExistence type="predicted"/>
<reference evidence="1 2" key="2">
    <citation type="journal article" date="2013" name="Genome Biol. Evol.">
        <title>Genome sequencing of Giardia lamblia genotypes A2 and B isolates (DH and GS) and comparative analysis with the genomes of genotypes A1 and E (WB and Pig).</title>
        <authorList>
            <person name="Adam R.D."/>
            <person name="Dahlstrom E.W."/>
            <person name="Martens C.A."/>
            <person name="Bruno D.P."/>
            <person name="Barbian K.D."/>
            <person name="Ricklefs S.M."/>
            <person name="Hernandez M.M."/>
            <person name="Narla N.P."/>
            <person name="Patel R.B."/>
            <person name="Porcella S.F."/>
            <person name="Nash T.E."/>
        </authorList>
    </citation>
    <scope>NUCLEOTIDE SEQUENCE [LARGE SCALE GENOMIC DNA]</scope>
    <source>
        <strain evidence="1 2">DH</strain>
    </source>
</reference>
<protein>
    <submittedName>
        <fullName evidence="1">Uncharacterized protein</fullName>
    </submittedName>
</protein>
<organism evidence="1 2">
    <name type="scientific">Giardia intestinalis</name>
    <name type="common">Giardia lamblia</name>
    <dbReference type="NCBI Taxonomy" id="5741"/>
    <lineage>
        <taxon>Eukaryota</taxon>
        <taxon>Metamonada</taxon>
        <taxon>Diplomonadida</taxon>
        <taxon>Hexamitidae</taxon>
        <taxon>Giardiinae</taxon>
        <taxon>Giardia</taxon>
    </lineage>
</organism>
<evidence type="ECO:0000313" key="1">
    <source>
        <dbReference type="EMBL" id="ESU36609.1"/>
    </source>
</evidence>